<keyword evidence="12" id="KW-1185">Reference proteome</keyword>
<feature type="region of interest" description="Disordered" evidence="9">
    <location>
        <begin position="1"/>
        <end position="46"/>
    </location>
</feature>
<dbReference type="InterPro" id="IPR013087">
    <property type="entry name" value="Znf_C2H2_type"/>
</dbReference>
<feature type="region of interest" description="Disordered" evidence="9">
    <location>
        <begin position="448"/>
        <end position="475"/>
    </location>
</feature>
<dbReference type="PROSITE" id="PS50157">
    <property type="entry name" value="ZINC_FINGER_C2H2_2"/>
    <property type="match status" value="3"/>
</dbReference>
<evidence type="ECO:0000259" key="10">
    <source>
        <dbReference type="PROSITE" id="PS50157"/>
    </source>
</evidence>
<evidence type="ECO:0000256" key="1">
    <source>
        <dbReference type="ARBA" id="ARBA00004123"/>
    </source>
</evidence>
<protein>
    <recommendedName>
        <fullName evidence="10">C2H2-type domain-containing protein</fullName>
    </recommendedName>
</protein>
<feature type="compositionally biased region" description="Basic and acidic residues" evidence="9">
    <location>
        <begin position="1"/>
        <end position="15"/>
    </location>
</feature>
<dbReference type="SUPFAM" id="SSF57667">
    <property type="entry name" value="beta-beta-alpha zinc fingers"/>
    <property type="match status" value="2"/>
</dbReference>
<keyword evidence="2" id="KW-0479">Metal-binding</keyword>
<dbReference type="GO" id="GO:0005634">
    <property type="term" value="C:nucleus"/>
    <property type="evidence" value="ECO:0007669"/>
    <property type="project" value="UniProtKB-SubCell"/>
</dbReference>
<dbReference type="Pfam" id="PF00096">
    <property type="entry name" value="zf-C2H2"/>
    <property type="match status" value="3"/>
</dbReference>
<name>A0AAD1U436_EUPCR</name>
<dbReference type="AlphaFoldDB" id="A0AAD1U436"/>
<evidence type="ECO:0000256" key="3">
    <source>
        <dbReference type="ARBA" id="ARBA00022737"/>
    </source>
</evidence>
<dbReference type="GO" id="GO:0000978">
    <property type="term" value="F:RNA polymerase II cis-regulatory region sequence-specific DNA binding"/>
    <property type="evidence" value="ECO:0007669"/>
    <property type="project" value="TreeGrafter"/>
</dbReference>
<evidence type="ECO:0000256" key="8">
    <source>
        <dbReference type="PROSITE-ProRule" id="PRU00042"/>
    </source>
</evidence>
<feature type="domain" description="C2H2-type" evidence="10">
    <location>
        <begin position="262"/>
        <end position="291"/>
    </location>
</feature>
<dbReference type="EMBL" id="CAMPGE010002212">
    <property type="protein sequence ID" value="CAI2361010.1"/>
    <property type="molecule type" value="Genomic_DNA"/>
</dbReference>
<comment type="subcellular location">
    <subcellularLocation>
        <location evidence="1">Nucleus</location>
    </subcellularLocation>
</comment>
<feature type="domain" description="C2H2-type" evidence="10">
    <location>
        <begin position="234"/>
        <end position="261"/>
    </location>
</feature>
<sequence>MESKDGNDGPQKEYDIQYNVHFSNSEDYSNSDSSGSAESDSYQDDTYCYRKSNQSEAKQIIGEYQDGFLEDLDLKIHKTVSFAQPSLPKFELNNFDNYSPILENNLMKDDEVKNIINESQDEVLSSLPESESIHQFSENQSFDQDDEDLGFCMGGDGTNLLLESESEILPENKGGHHCFSFDDKTFKDQSCLKKISQSEEDKQFICKEKGCGKKFLDNSKLRRHQLVHSGEKPYSCNVCGKRFSLDFNLRTHLRTHTGERPYVCDFSGCGKRFTQSSNLTAHLKTHYAQSSSGKESYHSSRRSDSKNFPIIFSQANDSVDESVDSSKRPEKIFKVSKVKKENLILLRNKIPKVFWIQKYKPSVQVRDNCSQNTSSVSSDTPIRKVYGDVFKIERFREKRKRFASRPIEKSKIPERICNEYSEQVTFKIEKVKRFNRLQGSLRLDNVAKPEDIDSASTKRSSRQSSKQKESSFSPNCLPEVESINLVKVQENDENSMLKVTPETLPFENELFLRCKNLNEELEDEIQDYNIPDQLNQEVHDLHPSLEQLHKQMECESNHSYHEEDIIGDYGMTLGQDNLQTAKSKKPHHRSRLMSGVNDLYAQGEVENDCFLSGNERDTPIFEAFVTSKPFLPSFFLEQK</sequence>
<dbReference type="SMART" id="SM00355">
    <property type="entry name" value="ZnF_C2H2"/>
    <property type="match status" value="3"/>
</dbReference>
<reference evidence="11" key="1">
    <citation type="submission" date="2023-07" db="EMBL/GenBank/DDBJ databases">
        <authorList>
            <consortium name="AG Swart"/>
            <person name="Singh M."/>
            <person name="Singh A."/>
            <person name="Seah K."/>
            <person name="Emmerich C."/>
        </authorList>
    </citation>
    <scope>NUCLEOTIDE SEQUENCE</scope>
    <source>
        <strain evidence="11">DP1</strain>
    </source>
</reference>
<keyword evidence="4 8" id="KW-0863">Zinc-finger</keyword>
<keyword evidence="7" id="KW-0539">Nucleus</keyword>
<dbReference type="FunFam" id="3.30.160.60:FF:000104">
    <property type="entry name" value="Transcriptional repressor protein YY1"/>
    <property type="match status" value="1"/>
</dbReference>
<keyword evidence="3" id="KW-0677">Repeat</keyword>
<accession>A0AAD1U436</accession>
<evidence type="ECO:0000256" key="9">
    <source>
        <dbReference type="SAM" id="MobiDB-lite"/>
    </source>
</evidence>
<dbReference type="PANTHER" id="PTHR24376">
    <property type="entry name" value="ZINC FINGER PROTEIN"/>
    <property type="match status" value="1"/>
</dbReference>
<evidence type="ECO:0000256" key="4">
    <source>
        <dbReference type="ARBA" id="ARBA00022771"/>
    </source>
</evidence>
<feature type="domain" description="C2H2-type" evidence="10">
    <location>
        <begin position="204"/>
        <end position="233"/>
    </location>
</feature>
<dbReference type="PROSITE" id="PS00028">
    <property type="entry name" value="ZINC_FINGER_C2H2_1"/>
    <property type="match status" value="3"/>
</dbReference>
<keyword evidence="6" id="KW-0238">DNA-binding</keyword>
<dbReference type="Gene3D" id="3.30.160.60">
    <property type="entry name" value="Classic Zinc Finger"/>
    <property type="match status" value="3"/>
</dbReference>
<dbReference type="InterPro" id="IPR036236">
    <property type="entry name" value="Znf_C2H2_sf"/>
</dbReference>
<evidence type="ECO:0000256" key="6">
    <source>
        <dbReference type="ARBA" id="ARBA00023125"/>
    </source>
</evidence>
<dbReference type="Proteomes" id="UP001295684">
    <property type="component" value="Unassembled WGS sequence"/>
</dbReference>
<gene>
    <name evidence="11" type="ORF">ECRASSUSDP1_LOCUS2319</name>
</gene>
<feature type="compositionally biased region" description="Low complexity" evidence="9">
    <location>
        <begin position="454"/>
        <end position="464"/>
    </location>
</feature>
<evidence type="ECO:0000256" key="5">
    <source>
        <dbReference type="ARBA" id="ARBA00022833"/>
    </source>
</evidence>
<dbReference type="FunFam" id="3.30.160.60:FF:000125">
    <property type="entry name" value="Putative zinc finger protein 143"/>
    <property type="match status" value="1"/>
</dbReference>
<dbReference type="GO" id="GO:0008270">
    <property type="term" value="F:zinc ion binding"/>
    <property type="evidence" value="ECO:0007669"/>
    <property type="project" value="UniProtKB-KW"/>
</dbReference>
<comment type="caution">
    <text evidence="11">The sequence shown here is derived from an EMBL/GenBank/DDBJ whole genome shotgun (WGS) entry which is preliminary data.</text>
</comment>
<proteinExistence type="predicted"/>
<keyword evidence="5" id="KW-0862">Zinc</keyword>
<evidence type="ECO:0000313" key="12">
    <source>
        <dbReference type="Proteomes" id="UP001295684"/>
    </source>
</evidence>
<feature type="compositionally biased region" description="Low complexity" evidence="9">
    <location>
        <begin position="23"/>
        <end position="40"/>
    </location>
</feature>
<evidence type="ECO:0000256" key="7">
    <source>
        <dbReference type="ARBA" id="ARBA00023242"/>
    </source>
</evidence>
<evidence type="ECO:0000313" key="11">
    <source>
        <dbReference type="EMBL" id="CAI2361010.1"/>
    </source>
</evidence>
<dbReference type="GO" id="GO:0001228">
    <property type="term" value="F:DNA-binding transcription activator activity, RNA polymerase II-specific"/>
    <property type="evidence" value="ECO:0007669"/>
    <property type="project" value="TreeGrafter"/>
</dbReference>
<organism evidence="11 12">
    <name type="scientific">Euplotes crassus</name>
    <dbReference type="NCBI Taxonomy" id="5936"/>
    <lineage>
        <taxon>Eukaryota</taxon>
        <taxon>Sar</taxon>
        <taxon>Alveolata</taxon>
        <taxon>Ciliophora</taxon>
        <taxon>Intramacronucleata</taxon>
        <taxon>Spirotrichea</taxon>
        <taxon>Hypotrichia</taxon>
        <taxon>Euplotida</taxon>
        <taxon>Euplotidae</taxon>
        <taxon>Moneuplotes</taxon>
    </lineage>
</organism>
<dbReference type="PANTHER" id="PTHR24376:SF235">
    <property type="entry name" value="C2H2-TYPE DOMAIN-CONTAINING PROTEIN"/>
    <property type="match status" value="1"/>
</dbReference>
<evidence type="ECO:0000256" key="2">
    <source>
        <dbReference type="ARBA" id="ARBA00022723"/>
    </source>
</evidence>